<dbReference type="GO" id="GO:0005886">
    <property type="term" value="C:plasma membrane"/>
    <property type="evidence" value="ECO:0007669"/>
    <property type="project" value="UniProtKB-SubCell"/>
</dbReference>
<dbReference type="FunFam" id="3.40.50.2300:FF:000152">
    <property type="entry name" value="G protein-coupled receptor class C group 6 member A"/>
    <property type="match status" value="1"/>
</dbReference>
<feature type="chain" id="PRO_5035873028" description="G-protein coupled receptor family C group 6 member A" evidence="19">
    <location>
        <begin position="29"/>
        <end position="936"/>
    </location>
</feature>
<dbReference type="InterPro" id="IPR017978">
    <property type="entry name" value="GPCR_3_C"/>
</dbReference>
<comment type="subcellular location">
    <subcellularLocation>
        <location evidence="1">Cell membrane</location>
        <topology evidence="1">Multi-pass membrane protein</topology>
    </subcellularLocation>
</comment>
<name>A0A8T2MP26_ASTMX</name>
<feature type="domain" description="G-protein coupled receptors family 3 profile" evidence="20">
    <location>
        <begin position="576"/>
        <end position="823"/>
    </location>
</feature>
<evidence type="ECO:0000256" key="7">
    <source>
        <dbReference type="ARBA" id="ARBA00022725"/>
    </source>
</evidence>
<evidence type="ECO:0000256" key="15">
    <source>
        <dbReference type="ARBA" id="ARBA00023224"/>
    </source>
</evidence>
<keyword evidence="14" id="KW-0325">Glycoprotein</keyword>
<dbReference type="GO" id="GO:0007608">
    <property type="term" value="P:sensory perception of smell"/>
    <property type="evidence" value="ECO:0007669"/>
    <property type="project" value="UniProtKB-KW"/>
</dbReference>
<feature type="transmembrane region" description="Helical" evidence="18">
    <location>
        <begin position="733"/>
        <end position="753"/>
    </location>
</feature>
<evidence type="ECO:0000256" key="11">
    <source>
        <dbReference type="ARBA" id="ARBA00023136"/>
    </source>
</evidence>
<dbReference type="PANTHER" id="PTHR24061">
    <property type="entry name" value="CALCIUM-SENSING RECEPTOR-RELATED"/>
    <property type="match status" value="1"/>
</dbReference>
<feature type="transmembrane region" description="Helical" evidence="18">
    <location>
        <begin position="791"/>
        <end position="811"/>
    </location>
</feature>
<dbReference type="Pfam" id="PF01094">
    <property type="entry name" value="ANF_receptor"/>
    <property type="match status" value="1"/>
</dbReference>
<dbReference type="InterPro" id="IPR038550">
    <property type="entry name" value="GPCR_3_9-Cys_sf"/>
</dbReference>
<reference evidence="21 22" key="1">
    <citation type="submission" date="2021-07" db="EMBL/GenBank/DDBJ databases">
        <authorList>
            <person name="Imarazene B."/>
            <person name="Zahm M."/>
            <person name="Klopp C."/>
            <person name="Cabau C."/>
            <person name="Beille S."/>
            <person name="Jouanno E."/>
            <person name="Castinel A."/>
            <person name="Lluch J."/>
            <person name="Gil L."/>
            <person name="Kuchtly C."/>
            <person name="Lopez Roques C."/>
            <person name="Donnadieu C."/>
            <person name="Parrinello H."/>
            <person name="Journot L."/>
            <person name="Du K."/>
            <person name="Schartl M."/>
            <person name="Retaux S."/>
            <person name="Guiguen Y."/>
        </authorList>
    </citation>
    <scope>NUCLEOTIDE SEQUENCE [LARGE SCALE GENOMIC DNA]</scope>
    <source>
        <strain evidence="21">Pach_M1</strain>
        <tissue evidence="21">Testis</tissue>
    </source>
</reference>
<sequence length="936" mass="105416">MAFSVSALCLRALKIYLIVGFFGRCDDSEVLCGAYSPGDIIIGILGSVHSKVKDLQERIDPDKYTCIDFDLIPFVQSLAVFHTIELINDSGFLPGIRLGYQMCDPCVYGTKALQCVEQMLSINGSLPVHASYSEFSAPVKAFLGERYSELSIPVAKFLSLYMIPQISCTSSSPALSDKLRYASFFRVIPSDIHQTKALAKLMKHFQWDWVGVVSIDDDYGKPALEKFLLDSSEEGICVSFQEVLPNYLGSINIEKRIKEVADNIRASSATVVLLILRPELVEMLFKELIKTNTTRIWIASDAWSMARLVMKMKDINKVGDIFGFTFITSNIPGFEDYLQNLTIPPGVRNNYIREYKQIRFNCSSGQQSEHTSSSACNVTDPQEMNDDYLLQAVHLTKAYSQRVAVYALAHAIKELLKCNDTACSGETDFPPWKLVSILRKTTFNVDNETYSFNAYGDFENGYDLVMWIKTGEERLPEVVGRYLIKNKDVDVYMDKIPWLNSTVPLSRCSEPCPPGTEKNILSISCCYTCTNCSDGYYSNMMDQTACKPCPNDTWSLPGSSQCEVWKVWYLEWSSAYSIAVIIGTVIGIVLLVFSFIFFIHHRENPIIKDFFIVSCLMKLGLLVSLGSVIVFLGRPTKHLCMAQQTMYAFGFTLCVSCILSKAFNTLVAFMAFNHDRQRTLKKLEKPFFIISFLTFIQALICTFWLVFDPLDASDSISKSQALTKNLLCTQGSMYGFGAMHVYIALLAVACFLMAFKGRDNETEPIVFSMLIHLFAWLCFIPVFITQVELRPIVQISAIMVSNYGVIFCHFTPKWYKILVEKNKIQNNMKSPGSLPPHDHDSGVGNDTIGNDSEASLSMHSFPQAQFHFEESEIDEQSVSEIPDYTISEISDNTISEISDNTISEISEHPISGISDCPISESDVRHLRLRHQRARSF</sequence>
<evidence type="ECO:0000256" key="1">
    <source>
        <dbReference type="ARBA" id="ARBA00004651"/>
    </source>
</evidence>
<evidence type="ECO:0000256" key="3">
    <source>
        <dbReference type="ARBA" id="ARBA00011748"/>
    </source>
</evidence>
<feature type="transmembrane region" description="Helical" evidence="18">
    <location>
        <begin position="645"/>
        <end position="667"/>
    </location>
</feature>
<keyword evidence="15" id="KW-0807">Transducer</keyword>
<keyword evidence="5" id="KW-0716">Sensory transduction</keyword>
<dbReference type="Gene3D" id="3.40.50.2300">
    <property type="match status" value="2"/>
</dbReference>
<dbReference type="PRINTS" id="PR00248">
    <property type="entry name" value="GPCRMGR"/>
</dbReference>
<dbReference type="PANTHER" id="PTHR24061:SF506">
    <property type="entry name" value="G-PROTEIN COUPLED RECEPTOR FAMILY C GROUP 6 MEMBER A-LIKE PRECURSOR"/>
    <property type="match status" value="1"/>
</dbReference>
<keyword evidence="13 21" id="KW-0675">Receptor</keyword>
<evidence type="ECO:0000256" key="5">
    <source>
        <dbReference type="ARBA" id="ARBA00022606"/>
    </source>
</evidence>
<evidence type="ECO:0000256" key="19">
    <source>
        <dbReference type="SAM" id="SignalP"/>
    </source>
</evidence>
<dbReference type="Pfam" id="PF07562">
    <property type="entry name" value="NCD3G"/>
    <property type="match status" value="1"/>
</dbReference>
<dbReference type="GO" id="GO:0004930">
    <property type="term" value="F:G protein-coupled receptor activity"/>
    <property type="evidence" value="ECO:0007669"/>
    <property type="project" value="UniProtKB-KW"/>
</dbReference>
<feature type="transmembrane region" description="Helical" evidence="18">
    <location>
        <begin position="687"/>
        <end position="707"/>
    </location>
</feature>
<keyword evidence="8 19" id="KW-0732">Signal</keyword>
<feature type="signal peptide" evidence="19">
    <location>
        <begin position="1"/>
        <end position="28"/>
    </location>
</feature>
<feature type="transmembrane region" description="Helical" evidence="18">
    <location>
        <begin position="576"/>
        <end position="598"/>
    </location>
</feature>
<dbReference type="InterPro" id="IPR017979">
    <property type="entry name" value="GPCR_3_CS"/>
</dbReference>
<dbReference type="SUPFAM" id="SSF53822">
    <property type="entry name" value="Periplasmic binding protein-like I"/>
    <property type="match status" value="1"/>
</dbReference>
<feature type="transmembrane region" description="Helical" evidence="18">
    <location>
        <begin position="765"/>
        <end position="785"/>
    </location>
</feature>
<dbReference type="InterPro" id="IPR028082">
    <property type="entry name" value="Peripla_BP_I"/>
</dbReference>
<dbReference type="EMBL" id="JAICCE010000001">
    <property type="protein sequence ID" value="KAG9283166.1"/>
    <property type="molecule type" value="Genomic_DNA"/>
</dbReference>
<evidence type="ECO:0000259" key="20">
    <source>
        <dbReference type="PROSITE" id="PS50259"/>
    </source>
</evidence>
<evidence type="ECO:0000256" key="6">
    <source>
        <dbReference type="ARBA" id="ARBA00022692"/>
    </source>
</evidence>
<evidence type="ECO:0000256" key="13">
    <source>
        <dbReference type="ARBA" id="ARBA00023170"/>
    </source>
</evidence>
<feature type="region of interest" description="Disordered" evidence="17">
    <location>
        <begin position="828"/>
        <end position="849"/>
    </location>
</feature>
<organism evidence="21 22">
    <name type="scientific">Astyanax mexicanus</name>
    <name type="common">Blind cave fish</name>
    <name type="synonym">Astyanax fasciatus mexicanus</name>
    <dbReference type="NCBI Taxonomy" id="7994"/>
    <lineage>
        <taxon>Eukaryota</taxon>
        <taxon>Metazoa</taxon>
        <taxon>Chordata</taxon>
        <taxon>Craniata</taxon>
        <taxon>Vertebrata</taxon>
        <taxon>Euteleostomi</taxon>
        <taxon>Actinopterygii</taxon>
        <taxon>Neopterygii</taxon>
        <taxon>Teleostei</taxon>
        <taxon>Ostariophysi</taxon>
        <taxon>Characiformes</taxon>
        <taxon>Characoidei</taxon>
        <taxon>Acestrorhamphidae</taxon>
        <taxon>Acestrorhamphinae</taxon>
        <taxon>Astyanax</taxon>
    </lineage>
</organism>
<keyword evidence="11 18" id="KW-0472">Membrane</keyword>
<dbReference type="PROSITE" id="PS00980">
    <property type="entry name" value="G_PROTEIN_RECEP_F3_2"/>
    <property type="match status" value="1"/>
</dbReference>
<proteinExistence type="inferred from homology"/>
<keyword evidence="12" id="KW-1015">Disulfide bond</keyword>
<dbReference type="AlphaFoldDB" id="A0A8T2MP26"/>
<dbReference type="PRINTS" id="PR00592">
    <property type="entry name" value="CASENSINGR"/>
</dbReference>
<evidence type="ECO:0000256" key="10">
    <source>
        <dbReference type="ARBA" id="ARBA00023040"/>
    </source>
</evidence>
<evidence type="ECO:0000256" key="14">
    <source>
        <dbReference type="ARBA" id="ARBA00023180"/>
    </source>
</evidence>
<keyword evidence="4" id="KW-1003">Cell membrane</keyword>
<keyword evidence="6 18" id="KW-0812">Transmembrane</keyword>
<evidence type="ECO:0000256" key="9">
    <source>
        <dbReference type="ARBA" id="ARBA00022989"/>
    </source>
</evidence>
<comment type="caution">
    <text evidence="21">The sequence shown here is derived from an EMBL/GenBank/DDBJ whole genome shotgun (WGS) entry which is preliminary data.</text>
</comment>
<evidence type="ECO:0000256" key="16">
    <source>
        <dbReference type="ARBA" id="ARBA00039774"/>
    </source>
</evidence>
<dbReference type="InterPro" id="IPR011500">
    <property type="entry name" value="GPCR_3_9-Cys_dom"/>
</dbReference>
<evidence type="ECO:0000256" key="8">
    <source>
        <dbReference type="ARBA" id="ARBA00022729"/>
    </source>
</evidence>
<dbReference type="PROSITE" id="PS50259">
    <property type="entry name" value="G_PROTEIN_RECEP_F3_4"/>
    <property type="match status" value="1"/>
</dbReference>
<dbReference type="Pfam" id="PF00003">
    <property type="entry name" value="7tm_3"/>
    <property type="match status" value="1"/>
</dbReference>
<gene>
    <name evidence="21" type="primary">GPRC6A</name>
    <name evidence="21" type="ORF">AMEX_G1905</name>
</gene>
<dbReference type="InterPro" id="IPR000068">
    <property type="entry name" value="GPCR_3_Ca_sens_rcpt-rel"/>
</dbReference>
<evidence type="ECO:0000256" key="2">
    <source>
        <dbReference type="ARBA" id="ARBA00007242"/>
    </source>
</evidence>
<keyword evidence="9 18" id="KW-1133">Transmembrane helix</keyword>
<evidence type="ECO:0000256" key="18">
    <source>
        <dbReference type="SAM" id="Phobius"/>
    </source>
</evidence>
<dbReference type="FunFam" id="2.10.50.30:FF:000004">
    <property type="entry name" value="Taste receptor type 1 member 3-like protein"/>
    <property type="match status" value="1"/>
</dbReference>
<protein>
    <recommendedName>
        <fullName evidence="16">G-protein coupled receptor family C group 6 member A</fullName>
    </recommendedName>
</protein>
<dbReference type="InterPro" id="IPR000337">
    <property type="entry name" value="GPCR_3"/>
</dbReference>
<evidence type="ECO:0000256" key="17">
    <source>
        <dbReference type="SAM" id="MobiDB-lite"/>
    </source>
</evidence>
<comment type="subunit">
    <text evidence="3">Homodimer; disulfide-linked.</text>
</comment>
<evidence type="ECO:0000256" key="12">
    <source>
        <dbReference type="ARBA" id="ARBA00023157"/>
    </source>
</evidence>
<evidence type="ECO:0000256" key="4">
    <source>
        <dbReference type="ARBA" id="ARBA00022475"/>
    </source>
</evidence>
<keyword evidence="7" id="KW-0552">Olfaction</keyword>
<accession>A0A8T2MP26</accession>
<evidence type="ECO:0000313" key="22">
    <source>
        <dbReference type="Proteomes" id="UP000752171"/>
    </source>
</evidence>
<evidence type="ECO:0000313" key="21">
    <source>
        <dbReference type="EMBL" id="KAG9283166.1"/>
    </source>
</evidence>
<keyword evidence="10" id="KW-0297">G-protein coupled receptor</keyword>
<dbReference type="Proteomes" id="UP000752171">
    <property type="component" value="Unassembled WGS sequence"/>
</dbReference>
<comment type="similarity">
    <text evidence="2">Belongs to the G-protein coupled receptor 3 family.</text>
</comment>
<dbReference type="InterPro" id="IPR001828">
    <property type="entry name" value="ANF_lig-bd_rcpt"/>
</dbReference>
<dbReference type="Gene3D" id="2.10.50.30">
    <property type="entry name" value="GPCR, family 3, nine cysteines domain"/>
    <property type="match status" value="1"/>
</dbReference>
<feature type="transmembrane region" description="Helical" evidence="18">
    <location>
        <begin position="610"/>
        <end position="633"/>
    </location>
</feature>
<dbReference type="OrthoDB" id="425344at2759"/>